<dbReference type="RefSeq" id="WP_158638779.1">
    <property type="nucleotide sequence ID" value="NZ_CBCSDC010000012.1"/>
</dbReference>
<proteinExistence type="predicted"/>
<evidence type="ECO:0000313" key="1">
    <source>
        <dbReference type="EMBL" id="TWH85780.1"/>
    </source>
</evidence>
<accession>A0A562JRG0</accession>
<organism evidence="1 2">
    <name type="scientific">Cytobacillus oceanisediminis</name>
    <dbReference type="NCBI Taxonomy" id="665099"/>
    <lineage>
        <taxon>Bacteria</taxon>
        <taxon>Bacillati</taxon>
        <taxon>Bacillota</taxon>
        <taxon>Bacilli</taxon>
        <taxon>Bacillales</taxon>
        <taxon>Bacillaceae</taxon>
        <taxon>Cytobacillus</taxon>
    </lineage>
</organism>
<reference evidence="1 2" key="1">
    <citation type="journal article" date="2015" name="Stand. Genomic Sci.">
        <title>Genomic Encyclopedia of Bacterial and Archaeal Type Strains, Phase III: the genomes of soil and plant-associated and newly described type strains.</title>
        <authorList>
            <person name="Whitman W.B."/>
            <person name="Woyke T."/>
            <person name="Klenk H.P."/>
            <person name="Zhou Y."/>
            <person name="Lilburn T.G."/>
            <person name="Beck B.J."/>
            <person name="De Vos P."/>
            <person name="Vandamme P."/>
            <person name="Eisen J.A."/>
            <person name="Garrity G."/>
            <person name="Hugenholtz P."/>
            <person name="Kyrpides N.C."/>
        </authorList>
    </citation>
    <scope>NUCLEOTIDE SEQUENCE [LARGE SCALE GENOMIC DNA]</scope>
    <source>
        <strain evidence="1 2">CGMCC 1.10115</strain>
    </source>
</reference>
<keyword evidence="2" id="KW-1185">Reference proteome</keyword>
<name>A0A562JRG0_9BACI</name>
<protein>
    <submittedName>
        <fullName evidence="1">Uncharacterized protein</fullName>
    </submittedName>
</protein>
<gene>
    <name evidence="1" type="ORF">IQ19_02721</name>
</gene>
<comment type="caution">
    <text evidence="1">The sequence shown here is derived from an EMBL/GenBank/DDBJ whole genome shotgun (WGS) entry which is preliminary data.</text>
</comment>
<sequence length="58" mass="7041">MNNKHFIEFLLKKNDIKTGFNIDELSNHLDFLKEKSQLLKRNKRLADYEPTFTSHQKY</sequence>
<dbReference type="Proteomes" id="UP000318667">
    <property type="component" value="Unassembled WGS sequence"/>
</dbReference>
<dbReference type="GeneID" id="65406750"/>
<evidence type="ECO:0000313" key="2">
    <source>
        <dbReference type="Proteomes" id="UP000318667"/>
    </source>
</evidence>
<dbReference type="AlphaFoldDB" id="A0A562JRG0"/>
<dbReference type="EMBL" id="VLKI01000007">
    <property type="protein sequence ID" value="TWH85780.1"/>
    <property type="molecule type" value="Genomic_DNA"/>
</dbReference>